<gene>
    <name evidence="1" type="ORF">DFR57_10392</name>
</gene>
<dbReference type="InterPro" id="IPR013785">
    <property type="entry name" value="Aldolase_TIM"/>
</dbReference>
<sequence length="392" mass="43526">MPNKIILPNKDRKLYTYEAKNYQAFDIPENKPFEKRIAYSAAHVVADPLSDADPTTNSQIDWDKTMEYRHYLWSMGLSVAEAMDTAQRGMGLSYEGAKELMARSLKEAKSVGGNIACGVGTDQLAPAPEVTIEEVEAAYGEQVSFVESEGGQIILMASRALAACAKGPEDYQRVYNNILQNVSKPVILHWLGDMFDPALKGYWGHDDVDQAMEVCLQIIKDNEAKVDGIKISLLDDQKEIDMRRLLPESVKMYTGDDFNYPHLIKGDEKGHSHALLGIFDAIAPAAAAAMHALDAGDLDRYDALLEKTVPLSRHIFQTPTFSYKTGVVFMAYLNGHQDHFRMIGGKESARSIIHFADLFVMADEAGLLRKPEQAIQRMKHLLNLSGVDQGGK</sequence>
<dbReference type="Proteomes" id="UP000252585">
    <property type="component" value="Unassembled WGS sequence"/>
</dbReference>
<accession>A0A368Y636</accession>
<comment type="caution">
    <text evidence="1">The sequence shown here is derived from an EMBL/GenBank/DDBJ whole genome shotgun (WGS) entry which is preliminary data.</text>
</comment>
<protein>
    <submittedName>
        <fullName evidence="1">Uncharacterized protein DUF993</fullName>
    </submittedName>
</protein>
<evidence type="ECO:0000313" key="2">
    <source>
        <dbReference type="Proteomes" id="UP000252585"/>
    </source>
</evidence>
<dbReference type="Pfam" id="PF06187">
    <property type="entry name" value="DUF993"/>
    <property type="match status" value="1"/>
</dbReference>
<reference evidence="1 2" key="1">
    <citation type="submission" date="2018-07" db="EMBL/GenBank/DDBJ databases">
        <title>Genomic Encyclopedia of Type Strains, Phase IV (KMG-IV): sequencing the most valuable type-strain genomes for metagenomic binning, comparative biology and taxonomic classification.</title>
        <authorList>
            <person name="Goeker M."/>
        </authorList>
    </citation>
    <scope>NUCLEOTIDE SEQUENCE [LARGE SCALE GENOMIC DNA]</scope>
    <source>
        <strain evidence="1 2">DSM 27696</strain>
    </source>
</reference>
<dbReference type="AlphaFoldDB" id="A0A368Y636"/>
<evidence type="ECO:0000313" key="1">
    <source>
        <dbReference type="EMBL" id="RCW74796.1"/>
    </source>
</evidence>
<dbReference type="RefSeq" id="WP_114351912.1">
    <property type="nucleotide sequence ID" value="NZ_QPJJ01000003.1"/>
</dbReference>
<dbReference type="InterPro" id="IPR009334">
    <property type="entry name" value="DUF993"/>
</dbReference>
<dbReference type="SUPFAM" id="SSF51569">
    <property type="entry name" value="Aldolase"/>
    <property type="match status" value="1"/>
</dbReference>
<name>A0A368Y636_9BACI</name>
<proteinExistence type="predicted"/>
<dbReference type="OrthoDB" id="9805272at2"/>
<dbReference type="EMBL" id="QPJJ01000003">
    <property type="protein sequence ID" value="RCW74796.1"/>
    <property type="molecule type" value="Genomic_DNA"/>
</dbReference>
<dbReference type="Gene3D" id="3.20.20.70">
    <property type="entry name" value="Aldolase class I"/>
    <property type="match status" value="1"/>
</dbReference>
<organism evidence="1 2">
    <name type="scientific">Saliterribacillus persicus</name>
    <dbReference type="NCBI Taxonomy" id="930114"/>
    <lineage>
        <taxon>Bacteria</taxon>
        <taxon>Bacillati</taxon>
        <taxon>Bacillota</taxon>
        <taxon>Bacilli</taxon>
        <taxon>Bacillales</taxon>
        <taxon>Bacillaceae</taxon>
        <taxon>Saliterribacillus</taxon>
    </lineage>
</organism>
<keyword evidence="2" id="KW-1185">Reference proteome</keyword>